<evidence type="ECO:0008006" key="4">
    <source>
        <dbReference type="Google" id="ProtNLM"/>
    </source>
</evidence>
<comment type="caution">
    <text evidence="1">The sequence shown here is derived from an EMBL/GenBank/DDBJ whole genome shotgun (WGS) entry which is preliminary data.</text>
</comment>
<keyword evidence="3" id="KW-1185">Reference proteome</keyword>
<dbReference type="PANTHER" id="PTHR46586:SF3">
    <property type="entry name" value="ANKYRIN REPEAT-CONTAINING PROTEIN"/>
    <property type="match status" value="1"/>
</dbReference>
<reference evidence="1 3" key="1">
    <citation type="submission" date="2023-09" db="EMBL/GenBank/DDBJ databases">
        <title>Pangenome analysis of Batrachochytrium dendrobatidis and related Chytrids.</title>
        <authorList>
            <person name="Yacoub M.N."/>
            <person name="Stajich J.E."/>
            <person name="James T.Y."/>
        </authorList>
    </citation>
    <scope>NUCLEOTIDE SEQUENCE [LARGE SCALE GENOMIC DNA]</scope>
    <source>
        <strain evidence="1 3">JEL0888</strain>
    </source>
</reference>
<gene>
    <name evidence="2" type="ORF">HK105_200992</name>
    <name evidence="1" type="ORF">HK105_207805</name>
</gene>
<accession>A0ABR4MZI7</accession>
<organism evidence="1 3">
    <name type="scientific">Polyrhizophydium stewartii</name>
    <dbReference type="NCBI Taxonomy" id="2732419"/>
    <lineage>
        <taxon>Eukaryota</taxon>
        <taxon>Fungi</taxon>
        <taxon>Fungi incertae sedis</taxon>
        <taxon>Chytridiomycota</taxon>
        <taxon>Chytridiomycota incertae sedis</taxon>
        <taxon>Chytridiomycetes</taxon>
        <taxon>Rhizophydiales</taxon>
        <taxon>Rhizophydiales incertae sedis</taxon>
        <taxon>Polyrhizophydium</taxon>
    </lineage>
</organism>
<dbReference type="PANTHER" id="PTHR46586">
    <property type="entry name" value="ANKYRIN REPEAT-CONTAINING PROTEIN"/>
    <property type="match status" value="1"/>
</dbReference>
<evidence type="ECO:0000313" key="2">
    <source>
        <dbReference type="EMBL" id="KAL2919349.1"/>
    </source>
</evidence>
<proteinExistence type="predicted"/>
<sequence>MGGHASRQAPPTAHVAAGAGAGAALPWGRSHWDRLPRELRDMVLAHTGLPGRFARADVLAVELKGLTARQRELVWAAVLDDDAWAGDLAVLPKVSVRSDCFLHIRSRAMFGRLAAVELVHPLVLQRVAVRHRWTDLFDHRNQRDLATAAACEGAVWALEDIASRRAGPGLSLWLVDFAARGGHLGAVQWLDSRLPGRSWAPDVAERAAESGCLELVAWIDEHHPETRSPMAIVGAARAGHLAVVAWLRERGGHRLADAAARAAAAAGHLAIVQHLHEHGLVKEPQPLLESIIDGGNMACADWVRATFETKIDQAMLMAACKRNHAAAALWLLAQPGIKLNQHAIARAVMSDAVDVLKGFLRHSPSRCRMLAAKAVEHDNAGVLEWLYVRHPSAIPQTPEQLMVLAERLESRAVRRILAEYTTPAPQAAPGA</sequence>
<dbReference type="SUPFAM" id="SSF48403">
    <property type="entry name" value="Ankyrin repeat"/>
    <property type="match status" value="1"/>
</dbReference>
<evidence type="ECO:0000313" key="3">
    <source>
        <dbReference type="Proteomes" id="UP001527925"/>
    </source>
</evidence>
<evidence type="ECO:0000313" key="1">
    <source>
        <dbReference type="EMBL" id="KAL2912697.1"/>
    </source>
</evidence>
<dbReference type="Gene3D" id="1.25.40.20">
    <property type="entry name" value="Ankyrin repeat-containing domain"/>
    <property type="match status" value="1"/>
</dbReference>
<dbReference type="EMBL" id="JADGIZ020000059">
    <property type="protein sequence ID" value="KAL2912697.1"/>
    <property type="molecule type" value="Genomic_DNA"/>
</dbReference>
<protein>
    <recommendedName>
        <fullName evidence="4">Ankyrin repeat domain-containing protein</fullName>
    </recommendedName>
</protein>
<name>A0ABR4MZI7_9FUNG</name>
<dbReference type="Proteomes" id="UP001527925">
    <property type="component" value="Unassembled WGS sequence"/>
</dbReference>
<dbReference type="InterPro" id="IPR052050">
    <property type="entry name" value="SecEffector_AnkRepeat"/>
</dbReference>
<dbReference type="EMBL" id="JADGIZ020000003">
    <property type="protein sequence ID" value="KAL2919349.1"/>
    <property type="molecule type" value="Genomic_DNA"/>
</dbReference>
<dbReference type="InterPro" id="IPR036770">
    <property type="entry name" value="Ankyrin_rpt-contain_sf"/>
</dbReference>